<dbReference type="SMART" id="SM01130">
    <property type="entry name" value="DHDPS"/>
    <property type="match status" value="1"/>
</dbReference>
<keyword evidence="1" id="KW-0456">Lyase</keyword>
<proteinExistence type="predicted"/>
<reference evidence="2" key="1">
    <citation type="submission" date="2023-01" db="EMBL/GenBank/DDBJ databases">
        <title>The growth and conidiation of Purpureocillium lavendulum are regulated by nitrogen source and histone H3K14 acetylation.</title>
        <authorList>
            <person name="Tang P."/>
            <person name="Han J."/>
            <person name="Zhang C."/>
            <person name="Tang P."/>
            <person name="Qi F."/>
            <person name="Zhang K."/>
            <person name="Liang L."/>
        </authorList>
    </citation>
    <scope>NUCLEOTIDE SEQUENCE</scope>
    <source>
        <strain evidence="2">YMF1.00683</strain>
    </source>
</reference>
<dbReference type="AlphaFoldDB" id="A0AB34FJK8"/>
<dbReference type="CDD" id="cd00408">
    <property type="entry name" value="DHDPS-like"/>
    <property type="match status" value="1"/>
</dbReference>
<dbReference type="PANTHER" id="PTHR12128">
    <property type="entry name" value="DIHYDRODIPICOLINATE SYNTHASE"/>
    <property type="match status" value="1"/>
</dbReference>
<name>A0AB34FJK8_9HYPO</name>
<accession>A0AB34FJK8</accession>
<gene>
    <name evidence="2" type="primary">HOGA1</name>
    <name evidence="2" type="ORF">O9K51_07182</name>
</gene>
<keyword evidence="3" id="KW-1185">Reference proteome</keyword>
<evidence type="ECO:0000256" key="1">
    <source>
        <dbReference type="ARBA" id="ARBA00023239"/>
    </source>
</evidence>
<dbReference type="InterPro" id="IPR013785">
    <property type="entry name" value="Aldolase_TIM"/>
</dbReference>
<protein>
    <submittedName>
        <fullName evidence="2">Aldolase-type TIM barrel</fullName>
    </submittedName>
</protein>
<dbReference type="Gene3D" id="3.20.20.70">
    <property type="entry name" value="Aldolase class I"/>
    <property type="match status" value="1"/>
</dbReference>
<dbReference type="PRINTS" id="PR00146">
    <property type="entry name" value="DHPICSNTHASE"/>
</dbReference>
<evidence type="ECO:0000313" key="2">
    <source>
        <dbReference type="EMBL" id="KAJ6439297.1"/>
    </source>
</evidence>
<evidence type="ECO:0000313" key="3">
    <source>
        <dbReference type="Proteomes" id="UP001163105"/>
    </source>
</evidence>
<dbReference type="GO" id="GO:0008840">
    <property type="term" value="F:4-hydroxy-tetrahydrodipicolinate synthase activity"/>
    <property type="evidence" value="ECO:0007669"/>
    <property type="project" value="TreeGrafter"/>
</dbReference>
<dbReference type="Pfam" id="PF00701">
    <property type="entry name" value="DHDPS"/>
    <property type="match status" value="1"/>
</dbReference>
<dbReference type="PANTHER" id="PTHR12128:SF66">
    <property type="entry name" value="4-HYDROXY-2-OXOGLUTARATE ALDOLASE, MITOCHONDRIAL"/>
    <property type="match status" value="1"/>
</dbReference>
<dbReference type="InterPro" id="IPR002220">
    <property type="entry name" value="DapA-like"/>
</dbReference>
<sequence length="195" mass="20643">MAKSPPSGVYAPLPAFFNDADELGKRRSIPGSHLQRINRPVDVKSFVQHGLFVAKPGVIPVVSATMGEAAHLDREERIQLIQALRAALNKHDLHETPIVAGVGATSTRETIRLAQGAAAAGAEFVLVIAPGYFSSALKADPAAIRRFFTDVAAQSPVPVIIYNFPVVAGGIDLTSDDVVEIAKAAPNLKPTYELG</sequence>
<dbReference type="SUPFAM" id="SSF51569">
    <property type="entry name" value="Aldolase"/>
    <property type="match status" value="1"/>
</dbReference>
<dbReference type="EMBL" id="JAQHRD010000006">
    <property type="protein sequence ID" value="KAJ6439297.1"/>
    <property type="molecule type" value="Genomic_DNA"/>
</dbReference>
<dbReference type="Proteomes" id="UP001163105">
    <property type="component" value="Unassembled WGS sequence"/>
</dbReference>
<organism evidence="2 3">
    <name type="scientific">Purpureocillium lavendulum</name>
    <dbReference type="NCBI Taxonomy" id="1247861"/>
    <lineage>
        <taxon>Eukaryota</taxon>
        <taxon>Fungi</taxon>
        <taxon>Dikarya</taxon>
        <taxon>Ascomycota</taxon>
        <taxon>Pezizomycotina</taxon>
        <taxon>Sordariomycetes</taxon>
        <taxon>Hypocreomycetidae</taxon>
        <taxon>Hypocreales</taxon>
        <taxon>Ophiocordycipitaceae</taxon>
        <taxon>Purpureocillium</taxon>
    </lineage>
</organism>
<comment type="caution">
    <text evidence="2">The sequence shown here is derived from an EMBL/GenBank/DDBJ whole genome shotgun (WGS) entry which is preliminary data.</text>
</comment>